<comment type="similarity">
    <text evidence="1 2">Belongs to the DXO/Dom3Z family.</text>
</comment>
<protein>
    <recommendedName>
        <fullName evidence="2">Decapping nuclease</fullName>
        <ecNumber evidence="2">3.6.1.-</ecNumber>
    </recommendedName>
</protein>
<keyword evidence="5" id="KW-1185">Reference proteome</keyword>
<accession>A0AA39ICI2</accession>
<dbReference type="Proteomes" id="UP001175271">
    <property type="component" value="Unassembled WGS sequence"/>
</dbReference>
<comment type="function">
    <text evidence="2">Decapping enzyme for NAD-capped RNAs: specifically hydrolyzes the nicotinamide adenine dinucleotide (NAD) cap from a subset of RNAs by removing the entire NAD moiety from the 5'-end of an NAD-capped RNA.</text>
</comment>
<dbReference type="GO" id="GO:0005829">
    <property type="term" value="C:cytosol"/>
    <property type="evidence" value="ECO:0007669"/>
    <property type="project" value="TreeGrafter"/>
</dbReference>
<comment type="caution">
    <text evidence="4">The sequence shown here is derived from an EMBL/GenBank/DDBJ whole genome shotgun (WGS) entry which is preliminary data.</text>
</comment>
<keyword evidence="2" id="KW-0539">Nucleus</keyword>
<keyword evidence="2" id="KW-0378">Hydrolase</keyword>
<dbReference type="EMBL" id="JAUCMV010000002">
    <property type="protein sequence ID" value="KAK0421140.1"/>
    <property type="molecule type" value="Genomic_DNA"/>
</dbReference>
<proteinExistence type="inferred from homology"/>
<dbReference type="InterPro" id="IPR039039">
    <property type="entry name" value="RAI1-like_fam"/>
</dbReference>
<evidence type="ECO:0000313" key="5">
    <source>
        <dbReference type="Proteomes" id="UP001175271"/>
    </source>
</evidence>
<dbReference type="GO" id="GO:0000166">
    <property type="term" value="F:nucleotide binding"/>
    <property type="evidence" value="ECO:0007669"/>
    <property type="project" value="UniProtKB-KW"/>
</dbReference>
<dbReference type="GO" id="GO:0000956">
    <property type="term" value="P:nuclear-transcribed mRNA catabolic process"/>
    <property type="evidence" value="ECO:0007669"/>
    <property type="project" value="TreeGrafter"/>
</dbReference>
<dbReference type="GO" id="GO:0034353">
    <property type="term" value="F:mRNA 5'-diphosphatase activity"/>
    <property type="evidence" value="ECO:0007669"/>
    <property type="project" value="TreeGrafter"/>
</dbReference>
<name>A0AA39ICI2_9BILA</name>
<dbReference type="GO" id="GO:0005634">
    <property type="term" value="C:nucleus"/>
    <property type="evidence" value="ECO:0007669"/>
    <property type="project" value="UniProtKB-SubCell"/>
</dbReference>
<dbReference type="PANTHER" id="PTHR12395">
    <property type="entry name" value="DOM-3 RELATED"/>
    <property type="match status" value="1"/>
</dbReference>
<evidence type="ECO:0000313" key="4">
    <source>
        <dbReference type="EMBL" id="KAK0421140.1"/>
    </source>
</evidence>
<dbReference type="GO" id="GO:0003723">
    <property type="term" value="F:RNA binding"/>
    <property type="evidence" value="ECO:0007669"/>
    <property type="project" value="UniProtKB-KW"/>
</dbReference>
<keyword evidence="2" id="KW-0540">Nuclease</keyword>
<evidence type="ECO:0000256" key="2">
    <source>
        <dbReference type="RuleBase" id="RU367113"/>
    </source>
</evidence>
<evidence type="ECO:0000259" key="3">
    <source>
        <dbReference type="Pfam" id="PF08652"/>
    </source>
</evidence>
<sequence length="410" mass="47350">MTTEDLPLPSISTEVSELIANDQQATTSAEISISLQDASSESIEADFPECTTKDGKNYVLKWKFYSFKDGKDVHNVRPQVVDCFGVYKDSIGSSHVARSKKAMIPELNHLRIAMVKMSKQLDWSEEFDPEIDYEKRIPARMSIFDVLMHHVPSGDLKEVTSKCQIFCKTGVLQGIGERLYWKRELKLNACYLEGALFILIDMDFAMEDLRNRADSTPHLNKSSYLGQQFPKEITQAASELPKDAHFMEFRTVVETAFPCHTVLSTGEIDAIDEEDQLIEIKCLKGGFDDRFWKERSCKLFLQMFFSGSRRCVQGHSRYDNIVDIREIDLERLADKGANLPDRLFPWYKDDVFRFIDEFLDNVYKELSKTPKIVFNITKDEGHSRFFIEQSEVPANDFFPIEFLMHFNIDL</sequence>
<dbReference type="AlphaFoldDB" id="A0AA39ICI2"/>
<keyword evidence="2" id="KW-0547">Nucleotide-binding</keyword>
<feature type="domain" description="RAI1-like" evidence="3">
    <location>
        <begin position="118"/>
        <end position="401"/>
    </location>
</feature>
<comment type="cofactor">
    <cofactor evidence="2">
        <name>a divalent metal cation</name>
        <dbReference type="ChEBI" id="CHEBI:60240"/>
    </cofactor>
</comment>
<comment type="subcellular location">
    <subcellularLocation>
        <location evidence="2">Nucleus</location>
    </subcellularLocation>
</comment>
<dbReference type="GO" id="GO:0004518">
    <property type="term" value="F:nuclease activity"/>
    <property type="evidence" value="ECO:0007669"/>
    <property type="project" value="UniProtKB-KW"/>
</dbReference>
<dbReference type="EC" id="3.6.1.-" evidence="2"/>
<dbReference type="PANTHER" id="PTHR12395:SF9">
    <property type="entry name" value="DECAPPING AND EXORIBONUCLEASE PROTEIN"/>
    <property type="match status" value="1"/>
</dbReference>
<evidence type="ECO:0000256" key="1">
    <source>
        <dbReference type="ARBA" id="ARBA00006562"/>
    </source>
</evidence>
<reference evidence="4" key="1">
    <citation type="submission" date="2023-06" db="EMBL/GenBank/DDBJ databases">
        <title>Genomic analysis of the entomopathogenic nematode Steinernema hermaphroditum.</title>
        <authorList>
            <person name="Schwarz E.M."/>
            <person name="Heppert J.K."/>
            <person name="Baniya A."/>
            <person name="Schwartz H.T."/>
            <person name="Tan C.-H."/>
            <person name="Antoshechkin I."/>
            <person name="Sternberg P.W."/>
            <person name="Goodrich-Blair H."/>
            <person name="Dillman A.R."/>
        </authorList>
    </citation>
    <scope>NUCLEOTIDE SEQUENCE</scope>
    <source>
        <strain evidence="4">PS9179</strain>
        <tissue evidence="4">Whole animal</tissue>
    </source>
</reference>
<gene>
    <name evidence="4" type="ORF">QR680_015077</name>
</gene>
<keyword evidence="2" id="KW-0479">Metal-binding</keyword>
<organism evidence="4 5">
    <name type="scientific">Steinernema hermaphroditum</name>
    <dbReference type="NCBI Taxonomy" id="289476"/>
    <lineage>
        <taxon>Eukaryota</taxon>
        <taxon>Metazoa</taxon>
        <taxon>Ecdysozoa</taxon>
        <taxon>Nematoda</taxon>
        <taxon>Chromadorea</taxon>
        <taxon>Rhabditida</taxon>
        <taxon>Tylenchina</taxon>
        <taxon>Panagrolaimomorpha</taxon>
        <taxon>Strongyloidoidea</taxon>
        <taxon>Steinernematidae</taxon>
        <taxon>Steinernema</taxon>
    </lineage>
</organism>
<dbReference type="GO" id="GO:0046872">
    <property type="term" value="F:metal ion binding"/>
    <property type="evidence" value="ECO:0007669"/>
    <property type="project" value="UniProtKB-KW"/>
</dbReference>
<keyword evidence="2" id="KW-0694">RNA-binding</keyword>
<dbReference type="Pfam" id="PF08652">
    <property type="entry name" value="RAI1"/>
    <property type="match status" value="1"/>
</dbReference>
<dbReference type="GO" id="GO:0110155">
    <property type="term" value="P:NAD-cap decapping"/>
    <property type="evidence" value="ECO:0007669"/>
    <property type="project" value="TreeGrafter"/>
</dbReference>
<dbReference type="InterPro" id="IPR013961">
    <property type="entry name" value="RAI1"/>
</dbReference>